<evidence type="ECO:0000313" key="1">
    <source>
        <dbReference type="EMBL" id="KAA6394179.1"/>
    </source>
</evidence>
<evidence type="ECO:0000313" key="2">
    <source>
        <dbReference type="Proteomes" id="UP000324800"/>
    </source>
</evidence>
<protein>
    <submittedName>
        <fullName evidence="1">Uncharacterized protein</fullName>
    </submittedName>
</protein>
<name>A0A5J4WIK4_9EUKA</name>
<dbReference type="Proteomes" id="UP000324800">
    <property type="component" value="Unassembled WGS sequence"/>
</dbReference>
<sequence length="622" mass="73625">MKYNQELRTILSDEAYIADKKGMHAYSMRMTDPDGEGPPPEFATIHTNKGKLYSIRAQQRQCCGTGDQCNSFMQLMNKAIKSSNCYIKSCLKVVRQQDVEQLRLEFDPDILEEEGIIDTEKYRNKQHQFRRNEQDKHRGMEQKDQKVKYLNYIEGLHSFPEIDIDIIFETNKYEISDYIRVHEKYSYHQVETDNNVERDVIMLCDAQNQEQFNRIMNQELSRFDKETTTLRGYRQSPRQRKQKIESTNENAEAQTIKYKYLLPIDANSERRVPLEIRSEQSIGLYKQYLRTVVGTMQERTNTDTHEKIIATFSIMFFIFQYPLGGAAIPSLKQYIKRREIYYVDCKVNLCFWSAYSFITMPNTKDKCWKDCTRIAEAKCIFYRVNGVEFRENYQGFDFVNDIDNFISKEQVNVHLYTFEDNSLHYELTQNYIVDNKEKQFNILFIKDGTNAHIMYISDVEALTGFRYCNICHRQAFRFKDLNLQVSIRNHMKKKQVYGKYGDNSQVIASLVPYAIASTVKSVNGIHSFYFDIRTDDFMDKWFDQLFEEAKQIMKDNKYKDETIPQYFEVSVIEFNSAKFDTSLVLKNLKSNDWTNSKYLRSSIIANQIVVKLKKFGVQLKIR</sequence>
<dbReference type="EMBL" id="SNRW01002017">
    <property type="protein sequence ID" value="KAA6394179.1"/>
    <property type="molecule type" value="Genomic_DNA"/>
</dbReference>
<gene>
    <name evidence="1" type="ORF">EZS28_010292</name>
</gene>
<reference evidence="1 2" key="1">
    <citation type="submission" date="2019-03" db="EMBL/GenBank/DDBJ databases">
        <title>Single cell metagenomics reveals metabolic interactions within the superorganism composed of flagellate Streblomastix strix and complex community of Bacteroidetes bacteria on its surface.</title>
        <authorList>
            <person name="Treitli S.C."/>
            <person name="Kolisko M."/>
            <person name="Husnik F."/>
            <person name="Keeling P."/>
            <person name="Hampl V."/>
        </authorList>
    </citation>
    <scope>NUCLEOTIDE SEQUENCE [LARGE SCALE GENOMIC DNA]</scope>
    <source>
        <strain evidence="1">ST1C</strain>
    </source>
</reference>
<comment type="caution">
    <text evidence="1">The sequence shown here is derived from an EMBL/GenBank/DDBJ whole genome shotgun (WGS) entry which is preliminary data.</text>
</comment>
<organism evidence="1 2">
    <name type="scientific">Streblomastix strix</name>
    <dbReference type="NCBI Taxonomy" id="222440"/>
    <lineage>
        <taxon>Eukaryota</taxon>
        <taxon>Metamonada</taxon>
        <taxon>Preaxostyla</taxon>
        <taxon>Oxymonadida</taxon>
        <taxon>Streblomastigidae</taxon>
        <taxon>Streblomastix</taxon>
    </lineage>
</organism>
<accession>A0A5J4WIK4</accession>
<proteinExistence type="predicted"/>
<dbReference type="AlphaFoldDB" id="A0A5J4WIK4"/>